<dbReference type="Proteomes" id="UP000019763">
    <property type="component" value="Unassembled WGS sequence"/>
</dbReference>
<comment type="caution">
    <text evidence="2">The sequence shown here is derived from an EMBL/GenBank/DDBJ whole genome shotgun (WGS) entry which is preliminary data.</text>
</comment>
<dbReference type="RefSeq" id="XP_011133373.1">
    <property type="nucleotide sequence ID" value="XM_011135071.1"/>
</dbReference>
<organism evidence="2 3">
    <name type="scientific">Gregarina niphandrodes</name>
    <name type="common">Septate eugregarine</name>
    <dbReference type="NCBI Taxonomy" id="110365"/>
    <lineage>
        <taxon>Eukaryota</taxon>
        <taxon>Sar</taxon>
        <taxon>Alveolata</taxon>
        <taxon>Apicomplexa</taxon>
        <taxon>Conoidasida</taxon>
        <taxon>Gregarinasina</taxon>
        <taxon>Eugregarinorida</taxon>
        <taxon>Gregarinidae</taxon>
        <taxon>Gregarina</taxon>
    </lineage>
</organism>
<proteinExistence type="predicted"/>
<dbReference type="GeneID" id="22915916"/>
<dbReference type="EMBL" id="AFNH02001306">
    <property type="protein sequence ID" value="EZG43396.1"/>
    <property type="molecule type" value="Genomic_DNA"/>
</dbReference>
<accession>A0A023AXM9</accession>
<keyword evidence="1" id="KW-0732">Signal</keyword>
<evidence type="ECO:0000256" key="1">
    <source>
        <dbReference type="SAM" id="SignalP"/>
    </source>
</evidence>
<evidence type="ECO:0008006" key="4">
    <source>
        <dbReference type="Google" id="ProtNLM"/>
    </source>
</evidence>
<sequence length="439" mass="49824">MRGCEGSSAKTVSVTVALALLAAAAEGCRTLESGGVFAHLPCRDGVPSLPADSFRLDWGGEHLVTSMVYLSIALQCLELLDKDKSLILASVDQIYFRQRCPKITVHIDPRWRDYTRREAEGSRVFMAHQVLCRLATYTGHKTRSELPSYREGAYPLWRDFAAQLFDHTPSQTWAVPDSLKQMHEQFAQAYLAADPSFAYHQLNWRNACRPWLGRKHRQIAVLPTKGSSRTCVDCRPQVLTDLDVPLRLEKLKVESSSSIHNVDSRNWIRVAALGAKEIRRQAHDRGLTTGWIGLSKTWRTMSGSSLSDSDTERAIQQRLYSGYLIKLYDLLRVYRLAPKLFDDLQKQIRSLLKRADNHSLFHKSDNWCVGSYDQVYVSLECRTPDIDSPTKLHIVLNPECMKAKSKKQAQLVTDSFLNLVKLHAGCAYYPSSSRWYTGM</sequence>
<dbReference type="AlphaFoldDB" id="A0A023AXM9"/>
<feature type="chain" id="PRO_5001511349" description="Transmembrane protein" evidence="1">
    <location>
        <begin position="28"/>
        <end position="439"/>
    </location>
</feature>
<reference evidence="2" key="1">
    <citation type="submission" date="2013-12" db="EMBL/GenBank/DDBJ databases">
        <authorList>
            <person name="Omoto C.K."/>
            <person name="Sibley D."/>
            <person name="Venepally P."/>
            <person name="Hadjithomas M."/>
            <person name="Karamycheva S."/>
            <person name="Brunk B."/>
            <person name="Roos D."/>
            <person name="Caler E."/>
            <person name="Lorenzi H."/>
        </authorList>
    </citation>
    <scope>NUCLEOTIDE SEQUENCE</scope>
</reference>
<protein>
    <recommendedName>
        <fullName evidence="4">Transmembrane protein</fullName>
    </recommendedName>
</protein>
<evidence type="ECO:0000313" key="2">
    <source>
        <dbReference type="EMBL" id="EZG43396.1"/>
    </source>
</evidence>
<keyword evidence="3" id="KW-1185">Reference proteome</keyword>
<feature type="signal peptide" evidence="1">
    <location>
        <begin position="1"/>
        <end position="27"/>
    </location>
</feature>
<gene>
    <name evidence="2" type="ORF">GNI_173890</name>
</gene>
<dbReference type="VEuPathDB" id="CryptoDB:GNI_173890"/>
<name>A0A023AXM9_GRENI</name>
<evidence type="ECO:0000313" key="3">
    <source>
        <dbReference type="Proteomes" id="UP000019763"/>
    </source>
</evidence>